<protein>
    <submittedName>
        <fullName evidence="8">Putative metallophosphoesterase</fullName>
    </submittedName>
</protein>
<dbReference type="InterPro" id="IPR005235">
    <property type="entry name" value="YmdB-like"/>
</dbReference>
<dbReference type="OrthoDB" id="9801109at2"/>
<sequence>MRIMMIGDVVGRPGRTVLREHLADLKKRFRADRVVVNGENASGGNGLTEKNARQLLALDIDVLTMGNHVWKQRETADYIGGYPQIVRPLNYPKNAPGRGYAFYDWDGVRACVLNASGQTFMEALDSPFAAIDAAMAEIRANSDIFLVDFHAETTSEKIAMGYYLDGKASAVVGTHTHVQTADARVLPGGTAYITDLGMTGPLNGVIGVKKDIILHQMIAKMPARYEVEKEKPWQLGGVVIDVDSVTGRASRIERIYEIYEDDERKAKA</sequence>
<dbReference type="PANTHER" id="PTHR36303">
    <property type="entry name" value="2',3'-CYCLIC-NUCLEOTIDE 2'-PHOSPHODIESTERASE"/>
    <property type="match status" value="1"/>
</dbReference>
<dbReference type="STRING" id="887929.HMP0721_1192"/>
<gene>
    <name evidence="8" type="ORF">HMP0721_1192</name>
</gene>
<feature type="binding site" evidence="7">
    <location>
        <position position="39"/>
    </location>
    <ligand>
        <name>Fe cation</name>
        <dbReference type="ChEBI" id="CHEBI:24875"/>
        <label>2</label>
    </ligand>
</feature>
<dbReference type="InterPro" id="IPR029052">
    <property type="entry name" value="Metallo-depent_PP-like"/>
</dbReference>
<evidence type="ECO:0000313" key="9">
    <source>
        <dbReference type="Proteomes" id="UP000004754"/>
    </source>
</evidence>
<comment type="cofactor">
    <cofactor evidence="1">
        <name>Fe(3+)</name>
        <dbReference type="ChEBI" id="CHEBI:29034"/>
    </cofactor>
</comment>
<accession>E6MGQ9</accession>
<name>E6MGQ9_9FIRM</name>
<organism evidence="8 9">
    <name type="scientific">Pseudoramibacter alactolyticus ATCC 23263</name>
    <dbReference type="NCBI Taxonomy" id="887929"/>
    <lineage>
        <taxon>Bacteria</taxon>
        <taxon>Bacillati</taxon>
        <taxon>Bacillota</taxon>
        <taxon>Clostridia</taxon>
        <taxon>Eubacteriales</taxon>
        <taxon>Eubacteriaceae</taxon>
        <taxon>Pseudoramibacter</taxon>
    </lineage>
</organism>
<dbReference type="PIRSF" id="PIRSF004789">
    <property type="entry name" value="DR1281"/>
    <property type="match status" value="1"/>
</dbReference>
<keyword evidence="9" id="KW-1185">Reference proteome</keyword>
<proteinExistence type="inferred from homology"/>
<evidence type="ECO:0000256" key="7">
    <source>
        <dbReference type="PIRSR" id="PIRSR004789-51"/>
    </source>
</evidence>
<evidence type="ECO:0000256" key="3">
    <source>
        <dbReference type="ARBA" id="ARBA00022801"/>
    </source>
</evidence>
<evidence type="ECO:0000256" key="6">
    <source>
        <dbReference type="PIRSR" id="PIRSR004789-50"/>
    </source>
</evidence>
<feature type="active site" description="Proton donor" evidence="6">
    <location>
        <position position="68"/>
    </location>
</feature>
<comment type="caution">
    <text evidence="8">The sequence shown here is derived from an EMBL/GenBank/DDBJ whole genome shotgun (WGS) entry which is preliminary data.</text>
</comment>
<dbReference type="PANTHER" id="PTHR36303:SF1">
    <property type="entry name" value="2',3'-CYCLIC-NUCLEOTIDE 2'-PHOSPHODIESTERASE"/>
    <property type="match status" value="1"/>
</dbReference>
<feature type="binding site" evidence="7">
    <location>
        <position position="175"/>
    </location>
    <ligand>
        <name>Fe cation</name>
        <dbReference type="ChEBI" id="CHEBI:24875"/>
        <label>2</label>
    </ligand>
</feature>
<evidence type="ECO:0000256" key="5">
    <source>
        <dbReference type="ARBA" id="ARBA00061401"/>
    </source>
</evidence>
<dbReference type="FunFam" id="3.60.21.10:FF:000016">
    <property type="entry name" value="Putative metallophosphoesterase"/>
    <property type="match status" value="1"/>
</dbReference>
<comment type="similarity">
    <text evidence="5">Belongs to the YmdB-like family.</text>
</comment>
<keyword evidence="3" id="KW-0378">Hydrolase</keyword>
<feature type="binding site" evidence="7">
    <location>
        <position position="177"/>
    </location>
    <ligand>
        <name>Fe cation</name>
        <dbReference type="ChEBI" id="CHEBI:24875"/>
        <label>1</label>
    </ligand>
</feature>
<reference evidence="8 9" key="1">
    <citation type="submission" date="2010-12" db="EMBL/GenBank/DDBJ databases">
        <authorList>
            <person name="Muzny D."/>
            <person name="Qin X."/>
            <person name="Deng J."/>
            <person name="Jiang H."/>
            <person name="Liu Y."/>
            <person name="Qu J."/>
            <person name="Song X.-Z."/>
            <person name="Zhang L."/>
            <person name="Thornton R."/>
            <person name="Coyle M."/>
            <person name="Francisco L."/>
            <person name="Jackson L."/>
            <person name="Javaid M."/>
            <person name="Korchina V."/>
            <person name="Kovar C."/>
            <person name="Mata R."/>
            <person name="Mathew T."/>
            <person name="Ngo R."/>
            <person name="Nguyen L."/>
            <person name="Nguyen N."/>
            <person name="Okwuonu G."/>
            <person name="Ongeri F."/>
            <person name="Pham C."/>
            <person name="Simmons D."/>
            <person name="Wilczek-Boney K."/>
            <person name="Hale W."/>
            <person name="Jakkamsetti A."/>
            <person name="Pham P."/>
            <person name="Ruth R."/>
            <person name="San Lucas F."/>
            <person name="Warren J."/>
            <person name="Zhang J."/>
            <person name="Zhao Z."/>
            <person name="Zhou C."/>
            <person name="Zhu D."/>
            <person name="Lee S."/>
            <person name="Bess C."/>
            <person name="Blankenburg K."/>
            <person name="Forbes L."/>
            <person name="Fu Q."/>
            <person name="Gubbala S."/>
            <person name="Hirani K."/>
            <person name="Jayaseelan J.C."/>
            <person name="Lara F."/>
            <person name="Munidasa M."/>
            <person name="Palculict T."/>
            <person name="Patil S."/>
            <person name="Pu L.-L."/>
            <person name="Saada N."/>
            <person name="Tang L."/>
            <person name="Weissenberger G."/>
            <person name="Zhu Y."/>
            <person name="Hemphill L."/>
            <person name="Shang Y."/>
            <person name="Youmans B."/>
            <person name="Ayvaz T."/>
            <person name="Ross M."/>
            <person name="Santibanez J."/>
            <person name="Aqrawi P."/>
            <person name="Gross S."/>
            <person name="Joshi V."/>
            <person name="Fowler G."/>
            <person name="Nazareth L."/>
            <person name="Reid J."/>
            <person name="Worley K."/>
            <person name="Petrosino J."/>
            <person name="Highlander S."/>
            <person name="Gibbs R."/>
        </authorList>
    </citation>
    <scope>NUCLEOTIDE SEQUENCE [LARGE SCALE GENOMIC DNA]</scope>
    <source>
        <strain evidence="8 9">ATCC 23263</strain>
    </source>
</reference>
<dbReference type="GO" id="GO:0004113">
    <property type="term" value="F:2',3'-cyclic-nucleotide 3'-phosphodiesterase activity"/>
    <property type="evidence" value="ECO:0007669"/>
    <property type="project" value="TreeGrafter"/>
</dbReference>
<dbReference type="CDD" id="cd07382">
    <property type="entry name" value="MPP_DR1281"/>
    <property type="match status" value="1"/>
</dbReference>
<keyword evidence="4" id="KW-0408">Iron</keyword>
<dbReference type="SUPFAM" id="SSF56300">
    <property type="entry name" value="Metallo-dependent phosphatases"/>
    <property type="match status" value="1"/>
</dbReference>
<dbReference type="Proteomes" id="UP000004754">
    <property type="component" value="Unassembled WGS sequence"/>
</dbReference>
<dbReference type="GO" id="GO:0046872">
    <property type="term" value="F:metal ion binding"/>
    <property type="evidence" value="ECO:0007669"/>
    <property type="project" value="UniProtKB-KW"/>
</dbReference>
<dbReference type="Gene3D" id="3.60.21.10">
    <property type="match status" value="1"/>
</dbReference>
<feature type="binding site" evidence="7">
    <location>
        <position position="150"/>
    </location>
    <ligand>
        <name>Fe cation</name>
        <dbReference type="ChEBI" id="CHEBI:24875"/>
        <label>2</label>
    </ligand>
</feature>
<feature type="binding site" evidence="7">
    <location>
        <position position="40"/>
    </location>
    <ligand>
        <name>Fe cation</name>
        <dbReference type="ChEBI" id="CHEBI:24875"/>
        <label>1</label>
    </ligand>
</feature>
<feature type="binding site" evidence="7">
    <location>
        <position position="8"/>
    </location>
    <ligand>
        <name>Fe cation</name>
        <dbReference type="ChEBI" id="CHEBI:24875"/>
        <label>1</label>
    </ligand>
</feature>
<dbReference type="Pfam" id="PF13277">
    <property type="entry name" value="YmdB"/>
    <property type="match status" value="1"/>
</dbReference>
<dbReference type="NCBIfam" id="TIGR00282">
    <property type="entry name" value="TIGR00282 family metallophosphoesterase"/>
    <property type="match status" value="1"/>
</dbReference>
<dbReference type="HOGENOM" id="CLU_068238_0_0_9"/>
<evidence type="ECO:0000313" key="8">
    <source>
        <dbReference type="EMBL" id="EFV01799.1"/>
    </source>
</evidence>
<feature type="binding site" evidence="7">
    <location>
        <position position="39"/>
    </location>
    <ligand>
        <name>Fe cation</name>
        <dbReference type="ChEBI" id="CHEBI:24875"/>
        <label>1</label>
    </ligand>
</feature>
<evidence type="ECO:0000256" key="4">
    <source>
        <dbReference type="ARBA" id="ARBA00023004"/>
    </source>
</evidence>
<dbReference type="RefSeq" id="WP_006598616.1">
    <property type="nucleotide sequence ID" value="NZ_GL622359.1"/>
</dbReference>
<keyword evidence="2 7" id="KW-0479">Metal-binding</keyword>
<dbReference type="AlphaFoldDB" id="E6MGQ9"/>
<evidence type="ECO:0000256" key="1">
    <source>
        <dbReference type="ARBA" id="ARBA00001965"/>
    </source>
</evidence>
<dbReference type="eggNOG" id="COG1692">
    <property type="taxonomic scope" value="Bacteria"/>
</dbReference>
<evidence type="ECO:0000256" key="2">
    <source>
        <dbReference type="ARBA" id="ARBA00022723"/>
    </source>
</evidence>
<dbReference type="EMBL" id="AEQN01000016">
    <property type="protein sequence ID" value="EFV01799.1"/>
    <property type="molecule type" value="Genomic_DNA"/>
</dbReference>
<feature type="binding site" evidence="7">
    <location>
        <position position="67"/>
    </location>
    <ligand>
        <name>Fe cation</name>
        <dbReference type="ChEBI" id="CHEBI:24875"/>
        <label>2</label>
    </ligand>
</feature>